<evidence type="ECO:0000313" key="2">
    <source>
        <dbReference type="Proteomes" id="UP001057402"/>
    </source>
</evidence>
<dbReference type="Proteomes" id="UP001057402">
    <property type="component" value="Chromosome 5"/>
</dbReference>
<protein>
    <submittedName>
        <fullName evidence="1">Uncharacterized protein</fullName>
    </submittedName>
</protein>
<keyword evidence="2" id="KW-1185">Reference proteome</keyword>
<organism evidence="1 2">
    <name type="scientific">Melastoma candidum</name>
    <dbReference type="NCBI Taxonomy" id="119954"/>
    <lineage>
        <taxon>Eukaryota</taxon>
        <taxon>Viridiplantae</taxon>
        <taxon>Streptophyta</taxon>
        <taxon>Embryophyta</taxon>
        <taxon>Tracheophyta</taxon>
        <taxon>Spermatophyta</taxon>
        <taxon>Magnoliopsida</taxon>
        <taxon>eudicotyledons</taxon>
        <taxon>Gunneridae</taxon>
        <taxon>Pentapetalae</taxon>
        <taxon>rosids</taxon>
        <taxon>malvids</taxon>
        <taxon>Myrtales</taxon>
        <taxon>Melastomataceae</taxon>
        <taxon>Melastomatoideae</taxon>
        <taxon>Melastomateae</taxon>
        <taxon>Melastoma</taxon>
    </lineage>
</organism>
<sequence length="119" mass="12991">MTSAIDVYGFGVVLLELFSGRTPADRDEAGDIHHITDLTVPLITRGDFEAALDPNMLKPKKIEMASIVDMACLAVECESITTKDRPLMSEVLSHLSGALARLSSNETNHVDEEEYADGR</sequence>
<reference evidence="2" key="1">
    <citation type="journal article" date="2023" name="Front. Plant Sci.">
        <title>Chromosomal-level genome assembly of Melastoma candidum provides insights into trichome evolution.</title>
        <authorList>
            <person name="Zhong Y."/>
            <person name="Wu W."/>
            <person name="Sun C."/>
            <person name="Zou P."/>
            <person name="Liu Y."/>
            <person name="Dai S."/>
            <person name="Zhou R."/>
        </authorList>
    </citation>
    <scope>NUCLEOTIDE SEQUENCE [LARGE SCALE GENOMIC DNA]</scope>
</reference>
<gene>
    <name evidence="1" type="ORF">MLD38_017699</name>
</gene>
<dbReference type="EMBL" id="CM042884">
    <property type="protein sequence ID" value="KAI4369231.1"/>
    <property type="molecule type" value="Genomic_DNA"/>
</dbReference>
<name>A0ACB9QUK6_9MYRT</name>
<accession>A0ACB9QUK6</accession>
<evidence type="ECO:0000313" key="1">
    <source>
        <dbReference type="EMBL" id="KAI4369231.1"/>
    </source>
</evidence>
<proteinExistence type="predicted"/>
<comment type="caution">
    <text evidence="1">The sequence shown here is derived from an EMBL/GenBank/DDBJ whole genome shotgun (WGS) entry which is preliminary data.</text>
</comment>